<protein>
    <submittedName>
        <fullName evidence="3">Uncharacterized protein</fullName>
    </submittedName>
</protein>
<evidence type="ECO:0000256" key="2">
    <source>
        <dbReference type="SAM" id="Phobius"/>
    </source>
</evidence>
<sequence>MNSVDEEKLSRELSQGTDKGAQGSDKGFAQKRRRRRSSIMELPMMKKLMDNSPWAVLMLLVVVVILSLVGGLVTIFSAQATETVMLSLSGQTGGLTRLNTLRWRVWKAHEALTRSIQEYRSDGGSRTIQGAFKVEAKVHIGLFSLDLDNIAVNFPAEADDLRPDVNTYKAFVQLGVDTISIPDGFDAKLVALDAKLGEVYKKKLESMKTELAEQLQARLASFYYNISSLAIVFTIRVGLALAFAAAEGWTCCRKSQQNLETASEKRRKLMTLNRSLVSSAALALVVDACRGGNAIILIVNFTVNILQSVIDTGLPLLEAAMQIEYIDPILTGSASQFVLSNATDSSWVDRYDEYVPQLDDAIGLQRWKSALPTDRLFNDYIDEKNTILVDRETIATSPDEDVPVNDRFEAMYGLEYLTAKSDYLAASADYKSQQSSLLSGEEDEGDEEKKEDAEDKGEEEPNVDGTMEGEAKMFLKRVTERLSEKWGQYVSKTCSRIRARLQIAHLKAASACIRGTRGVQGEGWEEGGVSSALVMTEG</sequence>
<proteinExistence type="predicted"/>
<evidence type="ECO:0000313" key="3">
    <source>
        <dbReference type="EMBL" id="CEM43025.1"/>
    </source>
</evidence>
<accession>A0A0G4HG21</accession>
<gene>
    <name evidence="3" type="ORF">Cvel_27215</name>
</gene>
<keyword evidence="2" id="KW-1133">Transmembrane helix</keyword>
<feature type="transmembrane region" description="Helical" evidence="2">
    <location>
        <begin position="54"/>
        <end position="76"/>
    </location>
</feature>
<keyword evidence="2" id="KW-0812">Transmembrane</keyword>
<keyword evidence="2" id="KW-0472">Membrane</keyword>
<feature type="transmembrane region" description="Helical" evidence="2">
    <location>
        <begin position="222"/>
        <end position="246"/>
    </location>
</feature>
<feature type="region of interest" description="Disordered" evidence="1">
    <location>
        <begin position="434"/>
        <end position="466"/>
    </location>
</feature>
<organism evidence="3">
    <name type="scientific">Chromera velia CCMP2878</name>
    <dbReference type="NCBI Taxonomy" id="1169474"/>
    <lineage>
        <taxon>Eukaryota</taxon>
        <taxon>Sar</taxon>
        <taxon>Alveolata</taxon>
        <taxon>Colpodellida</taxon>
        <taxon>Chromeraceae</taxon>
        <taxon>Chromera</taxon>
    </lineage>
</organism>
<feature type="region of interest" description="Disordered" evidence="1">
    <location>
        <begin position="1"/>
        <end position="34"/>
    </location>
</feature>
<dbReference type="AlphaFoldDB" id="A0A0G4HG21"/>
<feature type="compositionally biased region" description="Basic and acidic residues" evidence="1">
    <location>
        <begin position="1"/>
        <end position="11"/>
    </location>
</feature>
<dbReference type="PhylomeDB" id="A0A0G4HG21"/>
<dbReference type="EMBL" id="CDMZ01002593">
    <property type="protein sequence ID" value="CEM43025.1"/>
    <property type="molecule type" value="Genomic_DNA"/>
</dbReference>
<name>A0A0G4HG21_9ALVE</name>
<reference evidence="3" key="1">
    <citation type="submission" date="2014-11" db="EMBL/GenBank/DDBJ databases">
        <authorList>
            <person name="Otto D Thomas"/>
            <person name="Naeem Raeece"/>
        </authorList>
    </citation>
    <scope>NUCLEOTIDE SEQUENCE</scope>
</reference>
<dbReference type="VEuPathDB" id="CryptoDB:Cvel_27215"/>
<evidence type="ECO:0000256" key="1">
    <source>
        <dbReference type="SAM" id="MobiDB-lite"/>
    </source>
</evidence>